<sequence length="100" mass="12080">MRFNYEITESFRNEVEKTIKAYEKNGIVTRHDVATMDSHFGARRLYDALLEYGYDKAIIQEVFLPNRLDYSGVIFNIEEYSYEKTEEYMFNYVLSDEEFR</sequence>
<dbReference type="EMBL" id="AYSO01000014">
    <property type="protein sequence ID" value="KIE47470.1"/>
    <property type="molecule type" value="Genomic_DNA"/>
</dbReference>
<organism evidence="1 2">
    <name type="scientific">Clostridium argentinense CDC 2741</name>
    <dbReference type="NCBI Taxonomy" id="1418104"/>
    <lineage>
        <taxon>Bacteria</taxon>
        <taxon>Bacillati</taxon>
        <taxon>Bacillota</taxon>
        <taxon>Clostridia</taxon>
        <taxon>Eubacteriales</taxon>
        <taxon>Clostridiaceae</taxon>
        <taxon>Clostridium</taxon>
    </lineage>
</organism>
<name>A0A0C1UJP0_9CLOT</name>
<protein>
    <submittedName>
        <fullName evidence="1">Uncharacterized protein</fullName>
    </submittedName>
</protein>
<dbReference type="Proteomes" id="UP000031366">
    <property type="component" value="Unassembled WGS sequence"/>
</dbReference>
<dbReference type="AlphaFoldDB" id="A0A0C1UJP0"/>
<proteinExistence type="predicted"/>
<accession>A0A0C1UJP0</accession>
<gene>
    <name evidence="1" type="ORF">U732_2961</name>
</gene>
<keyword evidence="2" id="KW-1185">Reference proteome</keyword>
<dbReference type="RefSeq" id="WP_039631301.1">
    <property type="nucleotide sequence ID" value="NZ_AYSO01000014.1"/>
</dbReference>
<evidence type="ECO:0000313" key="2">
    <source>
        <dbReference type="Proteomes" id="UP000031366"/>
    </source>
</evidence>
<reference evidence="1 2" key="1">
    <citation type="journal article" date="2015" name="Infect. Genet. Evol.">
        <title>Genomic sequences of six botulinum neurotoxin-producing strains representing three clostridial species illustrate the mobility and diversity of botulinum neurotoxin genes.</title>
        <authorList>
            <person name="Smith T.J."/>
            <person name="Hill K.K."/>
            <person name="Xie G."/>
            <person name="Foley B.T."/>
            <person name="Williamson C.H."/>
            <person name="Foster J.T."/>
            <person name="Johnson S.L."/>
            <person name="Chertkov O."/>
            <person name="Teshima H."/>
            <person name="Gibbons H.S."/>
            <person name="Johnsky L.A."/>
            <person name="Karavis M.A."/>
            <person name="Smith L.A."/>
        </authorList>
    </citation>
    <scope>NUCLEOTIDE SEQUENCE [LARGE SCALE GENOMIC DNA]</scope>
    <source>
        <strain evidence="1 2">CDC 2741</strain>
    </source>
</reference>
<evidence type="ECO:0000313" key="1">
    <source>
        <dbReference type="EMBL" id="KIE47470.1"/>
    </source>
</evidence>
<comment type="caution">
    <text evidence="1">The sequence shown here is derived from an EMBL/GenBank/DDBJ whole genome shotgun (WGS) entry which is preliminary data.</text>
</comment>